<reference evidence="3" key="2">
    <citation type="submission" date="2025-08" db="UniProtKB">
        <authorList>
            <consortium name="Ensembl"/>
        </authorList>
    </citation>
    <scope>IDENTIFICATION</scope>
</reference>
<evidence type="ECO:0000313" key="4">
    <source>
        <dbReference type="Proteomes" id="UP000472271"/>
    </source>
</evidence>
<dbReference type="PANTHER" id="PTHR16092">
    <property type="entry name" value="SEC3/SYNTAXIN-RELATED"/>
    <property type="match status" value="1"/>
</dbReference>
<dbReference type="InParanoid" id="A0A672ZBS7"/>
<dbReference type="PANTHER" id="PTHR16092:SF14">
    <property type="entry name" value="EXOCYST COMPLEX COMPONENT 1 ISOFORM X1"/>
    <property type="match status" value="1"/>
</dbReference>
<organism evidence="3 4">
    <name type="scientific">Sphaeramia orbicularis</name>
    <name type="common">orbiculate cardinalfish</name>
    <dbReference type="NCBI Taxonomy" id="375764"/>
    <lineage>
        <taxon>Eukaryota</taxon>
        <taxon>Metazoa</taxon>
        <taxon>Chordata</taxon>
        <taxon>Craniata</taxon>
        <taxon>Vertebrata</taxon>
        <taxon>Euteleostomi</taxon>
        <taxon>Actinopterygii</taxon>
        <taxon>Neopterygii</taxon>
        <taxon>Teleostei</taxon>
        <taxon>Neoteleostei</taxon>
        <taxon>Acanthomorphata</taxon>
        <taxon>Gobiaria</taxon>
        <taxon>Kurtiformes</taxon>
        <taxon>Apogonoidei</taxon>
        <taxon>Apogonidae</taxon>
        <taxon>Apogoninae</taxon>
        <taxon>Sphaeramia</taxon>
    </lineage>
</organism>
<dbReference type="Ensembl" id="ENSSORT00005014716.1">
    <property type="protein sequence ID" value="ENSSORP00005014294.1"/>
    <property type="gene ID" value="ENSSORG00005007321.1"/>
</dbReference>
<gene>
    <name evidence="3" type="primary">stxbp6l</name>
</gene>
<dbReference type="GO" id="GO:0000145">
    <property type="term" value="C:exocyst"/>
    <property type="evidence" value="ECO:0007669"/>
    <property type="project" value="TreeGrafter"/>
</dbReference>
<protein>
    <submittedName>
        <fullName evidence="3">Syntaxin binding protein 6 (amisyn), like</fullName>
    </submittedName>
</protein>
<proteinExistence type="predicted"/>
<dbReference type="Gene3D" id="1.20.5.110">
    <property type="match status" value="1"/>
</dbReference>
<dbReference type="GO" id="GO:0005546">
    <property type="term" value="F:phosphatidylinositol-4,5-bisphosphate binding"/>
    <property type="evidence" value="ECO:0007669"/>
    <property type="project" value="TreeGrafter"/>
</dbReference>
<dbReference type="GO" id="GO:0006887">
    <property type="term" value="P:exocytosis"/>
    <property type="evidence" value="ECO:0007669"/>
    <property type="project" value="TreeGrafter"/>
</dbReference>
<keyword evidence="4" id="KW-1185">Reference proteome</keyword>
<feature type="region of interest" description="Disordered" evidence="1">
    <location>
        <begin position="297"/>
        <end position="322"/>
    </location>
</feature>
<sequence>MNIQSAINKELFIPHNERMLVAVEVERRKRKRLSFLPTASKGRYTTFICLSVTNTKPHQLHITKVKQFDGSPSFTRRSQWTVEQLRQVNGINPNKDSPEFDLVFDNTVDQWVASSAAEKCIFVQILYHACQTHWEGTTGVKAGKVGRKGRGPHTAQDTVGPSQPTSSQRSRALQTRRKSYVPPRQTEFINCQSKLTGDAGVLNLAIYRCKAFLNRMKNMMVPNRTRSQGRGKAAPGQRLSGNTVANVVQRMNVALGERGDRLTRAEDKTVELMHKAQQFADNAHKVRQETDLQLMVIRDRDDTDRTNKQSGDGGRGSGGRVGHPITKGLVVQIPLCPNHVLLCLWA</sequence>
<evidence type="ECO:0000256" key="1">
    <source>
        <dbReference type="SAM" id="MobiDB-lite"/>
    </source>
</evidence>
<evidence type="ECO:0000259" key="2">
    <source>
        <dbReference type="SMART" id="SM01313"/>
    </source>
</evidence>
<evidence type="ECO:0000313" key="3">
    <source>
        <dbReference type="Ensembl" id="ENSSORP00005014294.1"/>
    </source>
</evidence>
<feature type="compositionally biased region" description="Polar residues" evidence="1">
    <location>
        <begin position="155"/>
        <end position="173"/>
    </location>
</feature>
<dbReference type="InterPro" id="IPR028258">
    <property type="entry name" value="Sec3-PIP2_bind"/>
</dbReference>
<feature type="compositionally biased region" description="Gly residues" evidence="1">
    <location>
        <begin position="311"/>
        <end position="321"/>
    </location>
</feature>
<feature type="region of interest" description="Disordered" evidence="1">
    <location>
        <begin position="141"/>
        <end position="179"/>
    </location>
</feature>
<feature type="domain" description="Exocyst complex component Sec3 PIP2-binding N-terminal" evidence="2">
    <location>
        <begin position="41"/>
        <end position="133"/>
    </location>
</feature>
<dbReference type="AlphaFoldDB" id="A0A672ZBS7"/>
<reference evidence="3" key="3">
    <citation type="submission" date="2025-09" db="UniProtKB">
        <authorList>
            <consortium name="Ensembl"/>
        </authorList>
    </citation>
    <scope>IDENTIFICATION</scope>
</reference>
<dbReference type="SUPFAM" id="SSF58038">
    <property type="entry name" value="SNARE fusion complex"/>
    <property type="match status" value="1"/>
</dbReference>
<dbReference type="FunFam" id="2.30.29.90:FF:000002">
    <property type="entry name" value="syntaxin-binding protein 6"/>
    <property type="match status" value="1"/>
</dbReference>
<feature type="compositionally biased region" description="Basic and acidic residues" evidence="1">
    <location>
        <begin position="297"/>
        <end position="307"/>
    </location>
</feature>
<dbReference type="SMART" id="SM01313">
    <property type="entry name" value="Sec3-PIP2_bind"/>
    <property type="match status" value="1"/>
</dbReference>
<name>A0A672ZBS7_9TELE</name>
<reference evidence="3" key="1">
    <citation type="submission" date="2019-06" db="EMBL/GenBank/DDBJ databases">
        <authorList>
            <consortium name="Wellcome Sanger Institute Data Sharing"/>
        </authorList>
    </citation>
    <scope>NUCLEOTIDE SEQUENCE [LARGE SCALE GENOMIC DNA]</scope>
</reference>
<dbReference type="Proteomes" id="UP000472271">
    <property type="component" value="Chromosome 24"/>
</dbReference>
<accession>A0A672ZBS7</accession>
<dbReference type="GO" id="GO:0005886">
    <property type="term" value="C:plasma membrane"/>
    <property type="evidence" value="ECO:0007669"/>
    <property type="project" value="TreeGrafter"/>
</dbReference>
<dbReference type="Pfam" id="PF15277">
    <property type="entry name" value="Sec3-PIP2_bind"/>
    <property type="match status" value="1"/>
</dbReference>
<dbReference type="Gene3D" id="2.30.29.90">
    <property type="match status" value="1"/>
</dbReference>
<dbReference type="GO" id="GO:0006893">
    <property type="term" value="P:Golgi to plasma membrane transport"/>
    <property type="evidence" value="ECO:0007669"/>
    <property type="project" value="TreeGrafter"/>
</dbReference>